<dbReference type="Proteomes" id="UP000053989">
    <property type="component" value="Unassembled WGS sequence"/>
</dbReference>
<gene>
    <name evidence="1" type="ORF">SCLCIDRAFT_1215002</name>
</gene>
<proteinExistence type="predicted"/>
<keyword evidence="2" id="KW-1185">Reference proteome</keyword>
<dbReference type="InParanoid" id="A0A0C3E323"/>
<reference evidence="2" key="2">
    <citation type="submission" date="2015-01" db="EMBL/GenBank/DDBJ databases">
        <title>Evolutionary Origins and Diversification of the Mycorrhizal Mutualists.</title>
        <authorList>
            <consortium name="DOE Joint Genome Institute"/>
            <consortium name="Mycorrhizal Genomics Consortium"/>
            <person name="Kohler A."/>
            <person name="Kuo A."/>
            <person name="Nagy L.G."/>
            <person name="Floudas D."/>
            <person name="Copeland A."/>
            <person name="Barry K.W."/>
            <person name="Cichocki N."/>
            <person name="Veneault-Fourrey C."/>
            <person name="LaButti K."/>
            <person name="Lindquist E.A."/>
            <person name="Lipzen A."/>
            <person name="Lundell T."/>
            <person name="Morin E."/>
            <person name="Murat C."/>
            <person name="Riley R."/>
            <person name="Ohm R."/>
            <person name="Sun H."/>
            <person name="Tunlid A."/>
            <person name="Henrissat B."/>
            <person name="Grigoriev I.V."/>
            <person name="Hibbett D.S."/>
            <person name="Martin F."/>
        </authorList>
    </citation>
    <scope>NUCLEOTIDE SEQUENCE [LARGE SCALE GENOMIC DNA]</scope>
    <source>
        <strain evidence="2">Foug A</strain>
    </source>
</reference>
<evidence type="ECO:0000313" key="1">
    <source>
        <dbReference type="EMBL" id="KIM62446.1"/>
    </source>
</evidence>
<reference evidence="1 2" key="1">
    <citation type="submission" date="2014-04" db="EMBL/GenBank/DDBJ databases">
        <authorList>
            <consortium name="DOE Joint Genome Institute"/>
            <person name="Kuo A."/>
            <person name="Kohler A."/>
            <person name="Nagy L.G."/>
            <person name="Floudas D."/>
            <person name="Copeland A."/>
            <person name="Barry K.W."/>
            <person name="Cichocki N."/>
            <person name="Veneault-Fourrey C."/>
            <person name="LaButti K."/>
            <person name="Lindquist E.A."/>
            <person name="Lipzen A."/>
            <person name="Lundell T."/>
            <person name="Morin E."/>
            <person name="Murat C."/>
            <person name="Sun H."/>
            <person name="Tunlid A."/>
            <person name="Henrissat B."/>
            <person name="Grigoriev I.V."/>
            <person name="Hibbett D.S."/>
            <person name="Martin F."/>
            <person name="Nordberg H.P."/>
            <person name="Cantor M.N."/>
            <person name="Hua S.X."/>
        </authorList>
    </citation>
    <scope>NUCLEOTIDE SEQUENCE [LARGE SCALE GENOMIC DNA]</scope>
    <source>
        <strain evidence="1 2">Foug A</strain>
    </source>
</reference>
<dbReference type="HOGENOM" id="CLU_2887127_0_0_1"/>
<name>A0A0C3E323_9AGAM</name>
<protein>
    <submittedName>
        <fullName evidence="1">Uncharacterized protein</fullName>
    </submittedName>
</protein>
<sequence length="63" mass="7169">MSKSCPKGTQEAVGGGKYSCRFTPTVRKAYINVQKENSCNECWSMKNELPVPWYLARPNKPCR</sequence>
<accession>A0A0C3E323</accession>
<dbReference type="AlphaFoldDB" id="A0A0C3E323"/>
<organism evidence="1 2">
    <name type="scientific">Scleroderma citrinum Foug A</name>
    <dbReference type="NCBI Taxonomy" id="1036808"/>
    <lineage>
        <taxon>Eukaryota</taxon>
        <taxon>Fungi</taxon>
        <taxon>Dikarya</taxon>
        <taxon>Basidiomycota</taxon>
        <taxon>Agaricomycotina</taxon>
        <taxon>Agaricomycetes</taxon>
        <taxon>Agaricomycetidae</taxon>
        <taxon>Boletales</taxon>
        <taxon>Sclerodermatineae</taxon>
        <taxon>Sclerodermataceae</taxon>
        <taxon>Scleroderma</taxon>
    </lineage>
</organism>
<evidence type="ECO:0000313" key="2">
    <source>
        <dbReference type="Proteomes" id="UP000053989"/>
    </source>
</evidence>
<dbReference type="EMBL" id="KN822042">
    <property type="protein sequence ID" value="KIM62446.1"/>
    <property type="molecule type" value="Genomic_DNA"/>
</dbReference>